<organism evidence="2 3">
    <name type="scientific">Riccia fluitans</name>
    <dbReference type="NCBI Taxonomy" id="41844"/>
    <lineage>
        <taxon>Eukaryota</taxon>
        <taxon>Viridiplantae</taxon>
        <taxon>Streptophyta</taxon>
        <taxon>Embryophyta</taxon>
        <taxon>Marchantiophyta</taxon>
        <taxon>Marchantiopsida</taxon>
        <taxon>Marchantiidae</taxon>
        <taxon>Marchantiales</taxon>
        <taxon>Ricciaceae</taxon>
        <taxon>Riccia</taxon>
    </lineage>
</organism>
<sequence>MKGDRPPGEVCFSGFGSKNYRTGAAKHNWQSSPVQGIAYSARTDPPDHPQSGDSRKDKSGLTVQDDLDNLVAEESSYGDTMIIDLITTVEVNKSFRRILREARIPLADREQGRGHLYSTILPQNKQHKQNVEMVEAQSEVGGGCQAGTKVDTQGKV</sequence>
<feature type="region of interest" description="Disordered" evidence="1">
    <location>
        <begin position="22"/>
        <end position="63"/>
    </location>
</feature>
<reference evidence="2 3" key="1">
    <citation type="submission" date="2024-09" db="EMBL/GenBank/DDBJ databases">
        <title>Chromosome-scale assembly of Riccia fluitans.</title>
        <authorList>
            <person name="Paukszto L."/>
            <person name="Sawicki J."/>
            <person name="Karawczyk K."/>
            <person name="Piernik-Szablinska J."/>
            <person name="Szczecinska M."/>
            <person name="Mazdziarz M."/>
        </authorList>
    </citation>
    <scope>NUCLEOTIDE SEQUENCE [LARGE SCALE GENOMIC DNA]</scope>
    <source>
        <strain evidence="2">Rf_01</strain>
        <tissue evidence="2">Aerial parts of the thallus</tissue>
    </source>
</reference>
<evidence type="ECO:0000313" key="3">
    <source>
        <dbReference type="Proteomes" id="UP001605036"/>
    </source>
</evidence>
<gene>
    <name evidence="2" type="ORF">R1flu_003200</name>
</gene>
<accession>A0ABD1Y8C4</accession>
<comment type="caution">
    <text evidence="2">The sequence shown here is derived from an EMBL/GenBank/DDBJ whole genome shotgun (WGS) entry which is preliminary data.</text>
</comment>
<name>A0ABD1Y8C4_9MARC</name>
<keyword evidence="3" id="KW-1185">Reference proteome</keyword>
<dbReference type="EMBL" id="JBHFFA010000006">
    <property type="protein sequence ID" value="KAL2622995.1"/>
    <property type="molecule type" value="Genomic_DNA"/>
</dbReference>
<dbReference type="Proteomes" id="UP001605036">
    <property type="component" value="Unassembled WGS sequence"/>
</dbReference>
<protein>
    <submittedName>
        <fullName evidence="2">Uncharacterized protein</fullName>
    </submittedName>
</protein>
<evidence type="ECO:0000256" key="1">
    <source>
        <dbReference type="SAM" id="MobiDB-lite"/>
    </source>
</evidence>
<evidence type="ECO:0000313" key="2">
    <source>
        <dbReference type="EMBL" id="KAL2622995.1"/>
    </source>
</evidence>
<dbReference type="AlphaFoldDB" id="A0ABD1Y8C4"/>
<proteinExistence type="predicted"/>